<name>A0ABN4NQG1_9PROT</name>
<protein>
    <recommendedName>
        <fullName evidence="7">Bacteriophage tail protein</fullName>
    </recommendedName>
</protein>
<dbReference type="Proteomes" id="UP000076595">
    <property type="component" value="Chromosome"/>
</dbReference>
<organism evidence="5 6">
    <name type="scientific">Acetobacter oryzifermentans</name>
    <dbReference type="NCBI Taxonomy" id="1633874"/>
    <lineage>
        <taxon>Bacteria</taxon>
        <taxon>Pseudomonadati</taxon>
        <taxon>Pseudomonadota</taxon>
        <taxon>Alphaproteobacteria</taxon>
        <taxon>Acetobacterales</taxon>
        <taxon>Acetobacteraceae</taxon>
        <taxon>Acetobacter</taxon>
    </lineage>
</organism>
<dbReference type="Gene3D" id="3.30.1920.10">
    <property type="entry name" value="Baseplate protein-like domains - 2 layer sandwich fold"/>
    <property type="match status" value="1"/>
</dbReference>
<dbReference type="Gene3D" id="3.55.50.10">
    <property type="entry name" value="Baseplate protein-like domains"/>
    <property type="match status" value="1"/>
</dbReference>
<evidence type="ECO:0000313" key="5">
    <source>
        <dbReference type="EMBL" id="ANA14166.1"/>
    </source>
</evidence>
<dbReference type="Pfam" id="PF21929">
    <property type="entry name" value="GpP_4th"/>
    <property type="match status" value="1"/>
</dbReference>
<feature type="domain" description="Baseplate hub protein gp44/GpP-like C-terminal" evidence="3">
    <location>
        <begin position="284"/>
        <end position="365"/>
    </location>
</feature>
<keyword evidence="6" id="KW-1185">Reference proteome</keyword>
<evidence type="ECO:0008006" key="7">
    <source>
        <dbReference type="Google" id="ProtNLM"/>
    </source>
</evidence>
<dbReference type="InterPro" id="IPR053982">
    <property type="entry name" value="Gp44/GpP-like_C"/>
</dbReference>
<feature type="domain" description="Baseplate hub protein gp44-like N-terminal" evidence="2">
    <location>
        <begin position="22"/>
        <end position="103"/>
    </location>
</feature>
<evidence type="ECO:0000259" key="4">
    <source>
        <dbReference type="Pfam" id="PF22255"/>
    </source>
</evidence>
<dbReference type="SUPFAM" id="SSF69279">
    <property type="entry name" value="Phage tail proteins"/>
    <property type="match status" value="2"/>
</dbReference>
<evidence type="ECO:0000259" key="3">
    <source>
        <dbReference type="Pfam" id="PF21929"/>
    </source>
</evidence>
<dbReference type="InterPro" id="IPR049354">
    <property type="entry name" value="GpP-like_N"/>
</dbReference>
<dbReference type="RefSeq" id="WP_063354329.1">
    <property type="nucleotide sequence ID" value="NZ_CP011120.1"/>
</dbReference>
<sequence>MMSALSTVSEFVGYDQTPSNAVSITVNGYQISGWNRVSIRMGVDIMPWTAMLETTLYQPDQQVSVDIPAGAACVLSIGGDTVLTGYVQSVSEELTPQEHVYRVAIASKSVDLVECSAEFSTYQMNNTTALGIAQQVCKPFGVAVSAVGGAGDIQIQQFSVILTETAYEVIERVCRLAGCIFYDQPDGSIVLSPVGTTVVSGGVRQGVNMERMVSLSSLEGRFSDVQAIIQNPAILFTPPADGDKLSQQMHAQTAPAEASASDPGVTRHRPLLIPVELGDADYSIARKRVQWEVARRYGRSQATEVTVSSWRDTSGALWRPNALIPLTRASSTRTDLLLGEIELVQGEDGTHANMVLMPSSAFVPEPLVLPAEQNEATAAVSRD</sequence>
<evidence type="ECO:0000313" key="6">
    <source>
        <dbReference type="Proteomes" id="UP000076595"/>
    </source>
</evidence>
<proteinExistence type="predicted"/>
<dbReference type="Pfam" id="PF22255">
    <property type="entry name" value="Gp44-like_2nd"/>
    <property type="match status" value="1"/>
</dbReference>
<reference evidence="5 6" key="1">
    <citation type="submission" date="2015-03" db="EMBL/GenBank/DDBJ databases">
        <title>Genome study of Acetobacter sp. SLV-7.</title>
        <authorList>
            <person name="Cho G.Y."/>
            <person name="Jeon C.O."/>
        </authorList>
    </citation>
    <scope>NUCLEOTIDE SEQUENCE [LARGE SCALE GENOMIC DNA]</scope>
    <source>
        <strain evidence="5 6">SLV-7</strain>
    </source>
</reference>
<accession>A0ABN4NQG1</accession>
<dbReference type="InterPro" id="IPR026276">
    <property type="entry name" value="Baseplate_GpP"/>
</dbReference>
<dbReference type="PIRSF" id="PIRSF004440">
    <property type="entry name" value="GpP"/>
    <property type="match status" value="1"/>
</dbReference>
<dbReference type="InterPro" id="IPR053981">
    <property type="entry name" value="Gp44/GpP-like_2nd"/>
</dbReference>
<feature type="region of interest" description="Disordered" evidence="1">
    <location>
        <begin position="244"/>
        <end position="265"/>
    </location>
</feature>
<feature type="domain" description="Baseplate hub protein gp44/GpP-like second" evidence="4">
    <location>
        <begin position="111"/>
        <end position="191"/>
    </location>
</feature>
<evidence type="ECO:0000259" key="2">
    <source>
        <dbReference type="Pfam" id="PF21683"/>
    </source>
</evidence>
<gene>
    <name evidence="5" type="ORF">WG31_09245</name>
</gene>
<dbReference type="InterPro" id="IPR023399">
    <property type="entry name" value="Baseplate-like_2-layer_sand"/>
</dbReference>
<dbReference type="Pfam" id="PF21683">
    <property type="entry name" value="GpP-like_1st"/>
    <property type="match status" value="1"/>
</dbReference>
<dbReference type="EMBL" id="CP011120">
    <property type="protein sequence ID" value="ANA14166.1"/>
    <property type="molecule type" value="Genomic_DNA"/>
</dbReference>
<evidence type="ECO:0000256" key="1">
    <source>
        <dbReference type="SAM" id="MobiDB-lite"/>
    </source>
</evidence>
<dbReference type="Gene3D" id="2.30.300.10">
    <property type="entry name" value="Baseplate protein-like domain - beta roll fold"/>
    <property type="match status" value="1"/>
</dbReference>